<evidence type="ECO:0000256" key="1">
    <source>
        <dbReference type="ARBA" id="ARBA00009463"/>
    </source>
</evidence>
<dbReference type="SUPFAM" id="SSF48179">
    <property type="entry name" value="6-phosphogluconate dehydrogenase C-terminal domain-like"/>
    <property type="match status" value="1"/>
</dbReference>
<dbReference type="EMBL" id="CAFABK010000051">
    <property type="protein sequence ID" value="CAB4832652.1"/>
    <property type="molecule type" value="Genomic_DNA"/>
</dbReference>
<name>A0A6J7AIN7_9ZZZZ</name>
<dbReference type="GO" id="GO:0008691">
    <property type="term" value="F:3-hydroxybutyryl-CoA dehydrogenase activity"/>
    <property type="evidence" value="ECO:0007669"/>
    <property type="project" value="TreeGrafter"/>
</dbReference>
<dbReference type="PANTHER" id="PTHR48075">
    <property type="entry name" value="3-HYDROXYACYL-COA DEHYDROGENASE FAMILY PROTEIN"/>
    <property type="match status" value="1"/>
</dbReference>
<evidence type="ECO:0000256" key="2">
    <source>
        <dbReference type="ARBA" id="ARBA00023002"/>
    </source>
</evidence>
<evidence type="ECO:0000313" key="5">
    <source>
        <dbReference type="EMBL" id="CAB4832652.1"/>
    </source>
</evidence>
<dbReference type="InterPro" id="IPR006180">
    <property type="entry name" value="3-OHacyl-CoA_DH_CS"/>
</dbReference>
<keyword evidence="2" id="KW-0560">Oxidoreductase</keyword>
<feature type="domain" description="3-hydroxyacyl-CoA dehydrogenase C-terminal" evidence="3">
    <location>
        <begin position="191"/>
        <end position="286"/>
    </location>
</feature>
<accession>A0A6J7AIN7</accession>
<organism evidence="5">
    <name type="scientific">freshwater metagenome</name>
    <dbReference type="NCBI Taxonomy" id="449393"/>
    <lineage>
        <taxon>unclassified sequences</taxon>
        <taxon>metagenomes</taxon>
        <taxon>ecological metagenomes</taxon>
    </lineage>
</organism>
<protein>
    <submittedName>
        <fullName evidence="5">Unannotated protein</fullName>
    </submittedName>
</protein>
<dbReference type="Pfam" id="PF02737">
    <property type="entry name" value="3HCDH_N"/>
    <property type="match status" value="1"/>
</dbReference>
<dbReference type="InterPro" id="IPR008927">
    <property type="entry name" value="6-PGluconate_DH-like_C_sf"/>
</dbReference>
<dbReference type="InterPro" id="IPR013328">
    <property type="entry name" value="6PGD_dom2"/>
</dbReference>
<dbReference type="InterPro" id="IPR022694">
    <property type="entry name" value="3-OHacyl-CoA_DH"/>
</dbReference>
<dbReference type="InterPro" id="IPR006108">
    <property type="entry name" value="3HC_DH_C"/>
</dbReference>
<gene>
    <name evidence="5" type="ORF">UFOPK3204_01126</name>
</gene>
<feature type="domain" description="3-hydroxyacyl-CoA dehydrogenase NAD binding" evidence="4">
    <location>
        <begin position="10"/>
        <end position="188"/>
    </location>
</feature>
<reference evidence="5" key="1">
    <citation type="submission" date="2020-05" db="EMBL/GenBank/DDBJ databases">
        <authorList>
            <person name="Chiriac C."/>
            <person name="Salcher M."/>
            <person name="Ghai R."/>
            <person name="Kavagutti S V."/>
        </authorList>
    </citation>
    <scope>NUCLEOTIDE SEQUENCE</scope>
</reference>
<dbReference type="GO" id="GO:0006635">
    <property type="term" value="P:fatty acid beta-oxidation"/>
    <property type="evidence" value="ECO:0007669"/>
    <property type="project" value="TreeGrafter"/>
</dbReference>
<dbReference type="Pfam" id="PF00725">
    <property type="entry name" value="3HCDH"/>
    <property type="match status" value="1"/>
</dbReference>
<evidence type="ECO:0000259" key="3">
    <source>
        <dbReference type="Pfam" id="PF00725"/>
    </source>
</evidence>
<dbReference type="GO" id="GO:0070403">
    <property type="term" value="F:NAD+ binding"/>
    <property type="evidence" value="ECO:0007669"/>
    <property type="project" value="InterPro"/>
</dbReference>
<dbReference type="PROSITE" id="PS00067">
    <property type="entry name" value="3HCDH"/>
    <property type="match status" value="1"/>
</dbReference>
<dbReference type="Gene3D" id="3.40.50.720">
    <property type="entry name" value="NAD(P)-binding Rossmann-like Domain"/>
    <property type="match status" value="1"/>
</dbReference>
<dbReference type="PIRSF" id="PIRSF000105">
    <property type="entry name" value="HCDH"/>
    <property type="match status" value="1"/>
</dbReference>
<dbReference type="Gene3D" id="1.10.1040.10">
    <property type="entry name" value="N-(1-d-carboxylethyl)-l-norvaline Dehydrogenase, domain 2"/>
    <property type="match status" value="1"/>
</dbReference>
<dbReference type="InterPro" id="IPR006176">
    <property type="entry name" value="3-OHacyl-CoA_DH_NAD-bd"/>
</dbReference>
<evidence type="ECO:0000259" key="4">
    <source>
        <dbReference type="Pfam" id="PF02737"/>
    </source>
</evidence>
<dbReference type="AlphaFoldDB" id="A0A6J7AIN7"/>
<sequence length="320" mass="33942">MTGSHKISEIAVVGSGYMGGGMAQVFTMAGYNCVVADATAELAHASVERLLSEARSFEKQGLFPAGSRDEIAARLSAAESIEDAVAKADYIAEVVSERMDVKDSVLARISGAAPSSAIIASNTSAIPIEILAASVELPDRFVGVHWMNPAPFVPTVEIIPSSHTSPEVMDKTEELIKGLGKVTSRVSDVAGFVANRLQFALFQEAVRMVEEGASTPELIDEVVSNSFGFRLPFFGPFAGADMAGLDVYVGAYESLSKAYGERYAAPKLLSDLVAQGDFGIKTGGGFRGMDPSRINEIVSYRNRAYTALAKLKEELGPFPG</sequence>
<comment type="similarity">
    <text evidence="1">Belongs to the 3-hydroxyacyl-CoA dehydrogenase family.</text>
</comment>
<dbReference type="SUPFAM" id="SSF51735">
    <property type="entry name" value="NAD(P)-binding Rossmann-fold domains"/>
    <property type="match status" value="1"/>
</dbReference>
<proteinExistence type="inferred from homology"/>
<dbReference type="InterPro" id="IPR036291">
    <property type="entry name" value="NAD(P)-bd_dom_sf"/>
</dbReference>
<dbReference type="PANTHER" id="PTHR48075:SF5">
    <property type="entry name" value="3-HYDROXYBUTYRYL-COA DEHYDROGENASE"/>
    <property type="match status" value="1"/>
</dbReference>